<accession>A0A2A4HUY2</accession>
<dbReference type="CDD" id="cd00093">
    <property type="entry name" value="HTH_XRE"/>
    <property type="match status" value="1"/>
</dbReference>
<dbReference type="AlphaFoldDB" id="A0A2A4HUY2"/>
<proteinExistence type="predicted"/>
<evidence type="ECO:0000313" key="2">
    <source>
        <dbReference type="Proteomes" id="UP000218784"/>
    </source>
</evidence>
<keyword evidence="2" id="KW-1185">Reference proteome</keyword>
<dbReference type="SUPFAM" id="SSF47413">
    <property type="entry name" value="lambda repressor-like DNA-binding domains"/>
    <property type="match status" value="1"/>
</dbReference>
<comment type="caution">
    <text evidence="1">The sequence shown here is derived from an EMBL/GenBank/DDBJ whole genome shotgun (WGS) entry which is preliminary data.</text>
</comment>
<dbReference type="Gene3D" id="1.10.260.40">
    <property type="entry name" value="lambda repressor-like DNA-binding domains"/>
    <property type="match status" value="1"/>
</dbReference>
<dbReference type="InterPro" id="IPR010982">
    <property type="entry name" value="Lambda_DNA-bd_dom_sf"/>
</dbReference>
<name>A0A2A4HUY2_9SPHN</name>
<dbReference type="EMBL" id="NWVD01000004">
    <property type="protein sequence ID" value="PCG08702.1"/>
    <property type="molecule type" value="Genomic_DNA"/>
</dbReference>
<dbReference type="Proteomes" id="UP000218784">
    <property type="component" value="Unassembled WGS sequence"/>
</dbReference>
<reference evidence="1 2" key="1">
    <citation type="submission" date="2017-09" db="EMBL/GenBank/DDBJ databases">
        <title>Sphingomonas ginsenosidimutans KACC 14949, whole genome shotgun sequence.</title>
        <authorList>
            <person name="Feng G."/>
            <person name="Zhu H."/>
        </authorList>
    </citation>
    <scope>NUCLEOTIDE SEQUENCE [LARGE SCALE GENOMIC DNA]</scope>
    <source>
        <strain evidence="1 2">KACC 14949</strain>
    </source>
</reference>
<dbReference type="InterPro" id="IPR001387">
    <property type="entry name" value="Cro/C1-type_HTH"/>
</dbReference>
<dbReference type="GO" id="GO:0003677">
    <property type="term" value="F:DNA binding"/>
    <property type="evidence" value="ECO:0007669"/>
    <property type="project" value="InterPro"/>
</dbReference>
<sequence>MKSAYDKIAAGLNDAIAYAGGDESRGRVANVDVASIRAATGKTQPEFASAYGFSIRTVQEWEQGRSQPNGGSATLLKMIAADRAGVEAILARI</sequence>
<protein>
    <submittedName>
        <fullName evidence="1">Transcriptional regulator</fullName>
    </submittedName>
</protein>
<evidence type="ECO:0000313" key="1">
    <source>
        <dbReference type="EMBL" id="PCG08702.1"/>
    </source>
</evidence>
<dbReference type="RefSeq" id="WP_096612454.1">
    <property type="nucleotide sequence ID" value="NZ_NWVD01000004.1"/>
</dbReference>
<gene>
    <name evidence="1" type="ORF">COA17_11135</name>
</gene>
<organism evidence="1 2">
    <name type="scientific">Sphingomonas ginsenosidimutans</name>
    <dbReference type="NCBI Taxonomy" id="862134"/>
    <lineage>
        <taxon>Bacteria</taxon>
        <taxon>Pseudomonadati</taxon>
        <taxon>Pseudomonadota</taxon>
        <taxon>Alphaproteobacteria</taxon>
        <taxon>Sphingomonadales</taxon>
        <taxon>Sphingomonadaceae</taxon>
        <taxon>Sphingomonas</taxon>
    </lineage>
</organism>